<dbReference type="Proteomes" id="UP001168575">
    <property type="component" value="Unassembled WGS sequence"/>
</dbReference>
<sequence>MIDRMNHGYSLRFIFVTPFLSEVERVITHTRDFHQPHDLGNGKLDSLHDLLLNGKNIATTHALFLMATEETIHLIHEGKYILVMDEALEVLCEYNAVAPRDKKVNSGDVKWLIKEGYISIDEKYNVLWKNNTTTDATFHYAEIQRLAENGTLKCIDKVLYWEYPPTVFRAFTTIYVLTYLFQNTMLDAYFSLYGFKYEMLSVEQSNERYVLSEYTTAKQLREEYARLINIYSGKYNAIGEHNYSFSKKWLTKLEQERIEEIKKTVRNYKNHVGAKSSEVMWTTIMDTPLYNKLQHTKGFCYLRRLTSEEKQQPQSQRKLLEQFVPCNARATNDFSDRRTLIYLLNRYLNPEHKKYFSARGFDLSDDQFALSEMLQWIWRSAIRNKEPINLFIPSSRMRSLLCEWLCIPYIP</sequence>
<name>A0AA43RGQ3_9ACTN</name>
<evidence type="ECO:0000313" key="1">
    <source>
        <dbReference type="EMBL" id="MDO4841518.1"/>
    </source>
</evidence>
<reference evidence="1" key="1">
    <citation type="submission" date="2023-07" db="EMBL/GenBank/DDBJ databases">
        <title>Between Cages and Wild: Unraveling the Impact of Captivity on Animal Microbiomes and Antimicrobial Resistance.</title>
        <authorList>
            <person name="Schmartz G.P."/>
            <person name="Rehner J."/>
            <person name="Schuff M.J."/>
            <person name="Becker S.L."/>
            <person name="Kravczyk M."/>
            <person name="Gurevich A."/>
            <person name="Francke R."/>
            <person name="Mueller R."/>
            <person name="Keller V."/>
            <person name="Keller A."/>
        </authorList>
    </citation>
    <scope>NUCLEOTIDE SEQUENCE</scope>
    <source>
        <strain evidence="1">S12M_St_49</strain>
    </source>
</reference>
<keyword evidence="2" id="KW-1185">Reference proteome</keyword>
<protein>
    <submittedName>
        <fullName evidence="1">Uncharacterized protein</fullName>
    </submittedName>
</protein>
<gene>
    <name evidence="1" type="ORF">Q3982_02435</name>
</gene>
<dbReference type="EMBL" id="JAUMVS010000023">
    <property type="protein sequence ID" value="MDO4841518.1"/>
    <property type="molecule type" value="Genomic_DNA"/>
</dbReference>
<evidence type="ECO:0000313" key="2">
    <source>
        <dbReference type="Proteomes" id="UP001168575"/>
    </source>
</evidence>
<accession>A0AA43RGQ3</accession>
<proteinExistence type="predicted"/>
<organism evidence="1 2">
    <name type="scientific">Phoenicibacter congonensis</name>
    <dbReference type="NCBI Taxonomy" id="1944646"/>
    <lineage>
        <taxon>Bacteria</taxon>
        <taxon>Bacillati</taxon>
        <taxon>Actinomycetota</taxon>
        <taxon>Coriobacteriia</taxon>
        <taxon>Eggerthellales</taxon>
        <taxon>Eggerthellaceae</taxon>
        <taxon>Phoenicibacter</taxon>
    </lineage>
</organism>
<dbReference type="AlphaFoldDB" id="A0AA43RGQ3"/>
<comment type="caution">
    <text evidence="1">The sequence shown here is derived from an EMBL/GenBank/DDBJ whole genome shotgun (WGS) entry which is preliminary data.</text>
</comment>